<comment type="caution">
    <text evidence="1">The sequence shown here is derived from an EMBL/GenBank/DDBJ whole genome shotgun (WGS) entry which is preliminary data.</text>
</comment>
<evidence type="ECO:0000313" key="2">
    <source>
        <dbReference type="Proteomes" id="UP000003560"/>
    </source>
</evidence>
<dbReference type="STRING" id="445975.COLSTE_01191"/>
<reference evidence="1 2" key="1">
    <citation type="submission" date="2008-10" db="EMBL/GenBank/DDBJ databases">
        <title>Draft genome sequence of Collinsella stercoris (DSM 13279).</title>
        <authorList>
            <person name="Sudarsanam P."/>
            <person name="Ley R."/>
            <person name="Guruge J."/>
            <person name="Turnbaugh P.J."/>
            <person name="Mahowald M."/>
            <person name="Liep D."/>
            <person name="Gordon J."/>
        </authorList>
    </citation>
    <scope>NUCLEOTIDE SEQUENCE [LARGE SCALE GENOMIC DNA]</scope>
    <source>
        <strain evidence="1 2">DSM 13279</strain>
    </source>
</reference>
<sequence length="60" mass="6178">MGDGRGRVGLVLVLPGCGRTAVHAVEFRGGVRASPLRRRGDARAGRCRLLPGPMAASPVA</sequence>
<proteinExistence type="predicted"/>
<organism evidence="1 2">
    <name type="scientific">Collinsella stercoris DSM 13279</name>
    <dbReference type="NCBI Taxonomy" id="445975"/>
    <lineage>
        <taxon>Bacteria</taxon>
        <taxon>Bacillati</taxon>
        <taxon>Actinomycetota</taxon>
        <taxon>Coriobacteriia</taxon>
        <taxon>Coriobacteriales</taxon>
        <taxon>Coriobacteriaceae</taxon>
        <taxon>Collinsella</taxon>
    </lineage>
</organism>
<keyword evidence="2" id="KW-1185">Reference proteome</keyword>
<accession>B6GAU1</accession>
<evidence type="ECO:0000313" key="1">
    <source>
        <dbReference type="EMBL" id="EEA90617.1"/>
    </source>
</evidence>
<reference evidence="1 2" key="2">
    <citation type="submission" date="2008-10" db="EMBL/GenBank/DDBJ databases">
        <authorList>
            <person name="Fulton L."/>
            <person name="Clifton S."/>
            <person name="Fulton B."/>
            <person name="Xu J."/>
            <person name="Minx P."/>
            <person name="Pepin K.H."/>
            <person name="Johnson M."/>
            <person name="Thiruvilangam P."/>
            <person name="Bhonagiri V."/>
            <person name="Nash W.E."/>
            <person name="Mardis E.R."/>
            <person name="Wilson R.K."/>
        </authorList>
    </citation>
    <scope>NUCLEOTIDE SEQUENCE [LARGE SCALE GENOMIC DNA]</scope>
    <source>
        <strain evidence="1 2">DSM 13279</strain>
    </source>
</reference>
<protein>
    <submittedName>
        <fullName evidence="1">Uncharacterized protein</fullName>
    </submittedName>
</protein>
<gene>
    <name evidence="1" type="ORF">COLSTE_01191</name>
</gene>
<dbReference type="HOGENOM" id="CLU_2933426_0_0_11"/>
<dbReference type="EMBL" id="ABXJ01000068">
    <property type="protein sequence ID" value="EEA90617.1"/>
    <property type="molecule type" value="Genomic_DNA"/>
</dbReference>
<name>B6GAU1_9ACTN</name>
<dbReference type="AlphaFoldDB" id="B6GAU1"/>
<dbReference type="Proteomes" id="UP000003560">
    <property type="component" value="Unassembled WGS sequence"/>
</dbReference>